<evidence type="ECO:0000313" key="2">
    <source>
        <dbReference type="Proteomes" id="UP001320460"/>
    </source>
</evidence>
<dbReference type="EMBL" id="AP025334">
    <property type="protein sequence ID" value="BDD52002.1"/>
    <property type="molecule type" value="Genomic_DNA"/>
</dbReference>
<sequence length="131" mass="14092">MGRKITLIMGENEYSGMTASAKEQVEMLQIAAQNSLLPALSEGGTDMGVVAVMASLDGMQLTRLKNLCIGGGNIIRVSDGVPVAENLFQDKIHYWLLLLGRVLQENIGPFWQLSVQSENGANAVKMETAAL</sequence>
<evidence type="ECO:0000313" key="1">
    <source>
        <dbReference type="EMBL" id="BDD52002.1"/>
    </source>
</evidence>
<dbReference type="RefSeq" id="WP_108701647.1">
    <property type="nucleotide sequence ID" value="NZ_AP025334.1"/>
</dbReference>
<reference evidence="1 2" key="1">
    <citation type="submission" date="2021-12" db="EMBL/GenBank/DDBJ databases">
        <title>Complete genome sequence of Phytobacter diazotrophicus TA9734.</title>
        <authorList>
            <person name="Kubota H."/>
            <person name="Nakayama Y."/>
            <person name="Ariyoshi T."/>
        </authorList>
    </citation>
    <scope>NUCLEOTIDE SEQUENCE [LARGE SCALE GENOMIC DNA]</scope>
    <source>
        <strain evidence="1 2">TA9734</strain>
    </source>
</reference>
<organism evidence="1 2">
    <name type="scientific">Phytobacter diazotrophicus</name>
    <dbReference type="NCBI Taxonomy" id="395631"/>
    <lineage>
        <taxon>Bacteria</taxon>
        <taxon>Pseudomonadati</taxon>
        <taxon>Pseudomonadota</taxon>
        <taxon>Gammaproteobacteria</taxon>
        <taxon>Enterobacterales</taxon>
        <taxon>Enterobacteriaceae</taxon>
        <taxon>Phytobacter</taxon>
    </lineage>
</organism>
<dbReference type="Proteomes" id="UP001320460">
    <property type="component" value="Chromosome"/>
</dbReference>
<keyword evidence="2" id="KW-1185">Reference proteome</keyword>
<gene>
    <name evidence="1" type="ORF">PDTA9734_34890</name>
</gene>
<accession>A0ABM7VY12</accession>
<proteinExistence type="predicted"/>
<protein>
    <submittedName>
        <fullName evidence="1">Uncharacterized protein</fullName>
    </submittedName>
</protein>
<name>A0ABM7VY12_9ENTR</name>